<reference evidence="3" key="4">
    <citation type="submission" date="2019-03" db="UniProtKB">
        <authorList>
            <consortium name="EnsemblPlants"/>
        </authorList>
    </citation>
    <scope>IDENTIFICATION</scope>
</reference>
<keyword evidence="4" id="KW-1185">Reference proteome</keyword>
<dbReference type="Pfam" id="PF13417">
    <property type="entry name" value="GST_N_3"/>
    <property type="match status" value="1"/>
</dbReference>
<reference evidence="4" key="1">
    <citation type="journal article" date="2014" name="Science">
        <title>Ancient hybridizations among the ancestral genomes of bread wheat.</title>
        <authorList>
            <consortium name="International Wheat Genome Sequencing Consortium,"/>
            <person name="Marcussen T."/>
            <person name="Sandve S.R."/>
            <person name="Heier L."/>
            <person name="Spannagl M."/>
            <person name="Pfeifer M."/>
            <person name="Jakobsen K.S."/>
            <person name="Wulff B.B."/>
            <person name="Steuernagel B."/>
            <person name="Mayer K.F."/>
            <person name="Olsen O.A."/>
        </authorList>
    </citation>
    <scope>NUCLEOTIDE SEQUENCE [LARGE SCALE GENOMIC DNA]</scope>
    <source>
        <strain evidence="4">cv. AL8/78</strain>
    </source>
</reference>
<feature type="domain" description="GST N-terminal" evidence="2">
    <location>
        <begin position="9"/>
        <end position="42"/>
    </location>
</feature>
<dbReference type="InterPro" id="IPR036249">
    <property type="entry name" value="Thioredoxin-like_sf"/>
</dbReference>
<dbReference type="SUPFAM" id="SSF52833">
    <property type="entry name" value="Thioredoxin-like"/>
    <property type="match status" value="1"/>
</dbReference>
<organism evidence="3 4">
    <name type="scientific">Aegilops tauschii subsp. strangulata</name>
    <name type="common">Goatgrass</name>
    <dbReference type="NCBI Taxonomy" id="200361"/>
    <lineage>
        <taxon>Eukaryota</taxon>
        <taxon>Viridiplantae</taxon>
        <taxon>Streptophyta</taxon>
        <taxon>Embryophyta</taxon>
        <taxon>Tracheophyta</taxon>
        <taxon>Spermatophyta</taxon>
        <taxon>Magnoliopsida</taxon>
        <taxon>Liliopsida</taxon>
        <taxon>Poales</taxon>
        <taxon>Poaceae</taxon>
        <taxon>BOP clade</taxon>
        <taxon>Pooideae</taxon>
        <taxon>Triticodae</taxon>
        <taxon>Triticeae</taxon>
        <taxon>Triticinae</taxon>
        <taxon>Aegilops</taxon>
    </lineage>
</organism>
<proteinExistence type="predicted"/>
<dbReference type="Gramene" id="AET1Gv20485000.1">
    <property type="protein sequence ID" value="AET1Gv20485000.1"/>
    <property type="gene ID" value="AET1Gv20485000"/>
</dbReference>
<evidence type="ECO:0000259" key="2">
    <source>
        <dbReference type="Pfam" id="PF13417"/>
    </source>
</evidence>
<feature type="compositionally biased region" description="Basic residues" evidence="1">
    <location>
        <begin position="54"/>
        <end position="74"/>
    </location>
</feature>
<dbReference type="Gene3D" id="3.40.30.10">
    <property type="entry name" value="Glutaredoxin"/>
    <property type="match status" value="1"/>
</dbReference>
<name>A0A452YNX1_AEGTS</name>
<dbReference type="EnsemblPlants" id="AET1Gv20485000.1">
    <property type="protein sequence ID" value="AET1Gv20485000.1"/>
    <property type="gene ID" value="AET1Gv20485000"/>
</dbReference>
<evidence type="ECO:0000256" key="1">
    <source>
        <dbReference type="SAM" id="MobiDB-lite"/>
    </source>
</evidence>
<evidence type="ECO:0000313" key="3">
    <source>
        <dbReference type="EnsemblPlants" id="AET1Gv20485000.1"/>
    </source>
</evidence>
<reference evidence="3" key="3">
    <citation type="journal article" date="2017" name="Nature">
        <title>Genome sequence of the progenitor of the wheat D genome Aegilops tauschii.</title>
        <authorList>
            <person name="Luo M.C."/>
            <person name="Gu Y.Q."/>
            <person name="Puiu D."/>
            <person name="Wang H."/>
            <person name="Twardziok S.O."/>
            <person name="Deal K.R."/>
            <person name="Huo N."/>
            <person name="Zhu T."/>
            <person name="Wang L."/>
            <person name="Wang Y."/>
            <person name="McGuire P.E."/>
            <person name="Liu S."/>
            <person name="Long H."/>
            <person name="Ramasamy R.K."/>
            <person name="Rodriguez J.C."/>
            <person name="Van S.L."/>
            <person name="Yuan L."/>
            <person name="Wang Z."/>
            <person name="Xia Z."/>
            <person name="Xiao L."/>
            <person name="Anderson O.D."/>
            <person name="Ouyang S."/>
            <person name="Liang Y."/>
            <person name="Zimin A.V."/>
            <person name="Pertea G."/>
            <person name="Qi P."/>
            <person name="Bennetzen J.L."/>
            <person name="Dai X."/>
            <person name="Dawson M.W."/>
            <person name="Muller H.G."/>
            <person name="Kugler K."/>
            <person name="Rivarola-Duarte L."/>
            <person name="Spannagl M."/>
            <person name="Mayer K.F.X."/>
            <person name="Lu F.H."/>
            <person name="Bevan M.W."/>
            <person name="Leroy P."/>
            <person name="Li P."/>
            <person name="You F.M."/>
            <person name="Sun Q."/>
            <person name="Liu Z."/>
            <person name="Lyons E."/>
            <person name="Wicker T."/>
            <person name="Salzberg S.L."/>
            <person name="Devos K.M."/>
            <person name="Dvorak J."/>
        </authorList>
    </citation>
    <scope>NUCLEOTIDE SEQUENCE [LARGE SCALE GENOMIC DNA]</scope>
    <source>
        <strain evidence="3">cv. AL8/78</strain>
    </source>
</reference>
<protein>
    <recommendedName>
        <fullName evidence="2">GST N-terminal domain-containing protein</fullName>
    </recommendedName>
</protein>
<feature type="region of interest" description="Disordered" evidence="1">
    <location>
        <begin position="109"/>
        <end position="136"/>
    </location>
</feature>
<sequence>MAAEGGLKLLGLTVSPFVIRVRMALQMKGIGYEYMEQDLFTKGRPGAHEGPGAHPRRQTHLRVAGHRAVRRRGLGGHGPLDPPRRPLRPRRRSLLGRLRRQQALACVGRHHVGGDGGGEGGESRRHARGYGPVGGGVRQVLEGKGLLRRRFRRVPRSRRRLAVALVRGAAEDVRRRGHRGRQSSTLGRVGGAVWGD</sequence>
<reference evidence="4" key="2">
    <citation type="journal article" date="2017" name="Nat. Plants">
        <title>The Aegilops tauschii genome reveals multiple impacts of transposons.</title>
        <authorList>
            <person name="Zhao G."/>
            <person name="Zou C."/>
            <person name="Li K."/>
            <person name="Wang K."/>
            <person name="Li T."/>
            <person name="Gao L."/>
            <person name="Zhang X."/>
            <person name="Wang H."/>
            <person name="Yang Z."/>
            <person name="Liu X."/>
            <person name="Jiang W."/>
            <person name="Mao L."/>
            <person name="Kong X."/>
            <person name="Jiao Y."/>
            <person name="Jia J."/>
        </authorList>
    </citation>
    <scope>NUCLEOTIDE SEQUENCE [LARGE SCALE GENOMIC DNA]</scope>
    <source>
        <strain evidence="4">cv. AL8/78</strain>
    </source>
</reference>
<feature type="region of interest" description="Disordered" evidence="1">
    <location>
        <begin position="175"/>
        <end position="196"/>
    </location>
</feature>
<dbReference type="InterPro" id="IPR004045">
    <property type="entry name" value="Glutathione_S-Trfase_N"/>
</dbReference>
<feature type="region of interest" description="Disordered" evidence="1">
    <location>
        <begin position="43"/>
        <end position="89"/>
    </location>
</feature>
<dbReference type="AlphaFoldDB" id="A0A452YNX1"/>
<evidence type="ECO:0000313" key="4">
    <source>
        <dbReference type="Proteomes" id="UP000015105"/>
    </source>
</evidence>
<reference evidence="3" key="5">
    <citation type="journal article" date="2021" name="G3 (Bethesda)">
        <title>Aegilops tauschii genome assembly Aet v5.0 features greater sequence contiguity and improved annotation.</title>
        <authorList>
            <person name="Wang L."/>
            <person name="Zhu T."/>
            <person name="Rodriguez J.C."/>
            <person name="Deal K.R."/>
            <person name="Dubcovsky J."/>
            <person name="McGuire P.E."/>
            <person name="Lux T."/>
            <person name="Spannagl M."/>
            <person name="Mayer K.F.X."/>
            <person name="Baldrich P."/>
            <person name="Meyers B.C."/>
            <person name="Huo N."/>
            <person name="Gu Y.Q."/>
            <person name="Zhou H."/>
            <person name="Devos K.M."/>
            <person name="Bennetzen J.L."/>
            <person name="Unver T."/>
            <person name="Budak H."/>
            <person name="Gulick P.J."/>
            <person name="Galiba G."/>
            <person name="Kalapos B."/>
            <person name="Nelson D.R."/>
            <person name="Li P."/>
            <person name="You F.M."/>
            <person name="Luo M.C."/>
            <person name="Dvorak J."/>
        </authorList>
    </citation>
    <scope>NUCLEOTIDE SEQUENCE [LARGE SCALE GENOMIC DNA]</scope>
    <source>
        <strain evidence="3">cv. AL8/78</strain>
    </source>
</reference>
<accession>A0A452YNX1</accession>
<dbReference type="Proteomes" id="UP000015105">
    <property type="component" value="Chromosome 1D"/>
</dbReference>